<name>A0A0J6S155_9HYPH</name>
<accession>A0A0J6S155</accession>
<keyword evidence="1" id="KW-0285">Flavoprotein</keyword>
<dbReference type="EMBL" id="LABZ01000436">
    <property type="protein sequence ID" value="KMO27369.1"/>
    <property type="molecule type" value="Genomic_DNA"/>
</dbReference>
<dbReference type="InterPro" id="IPR009075">
    <property type="entry name" value="AcylCo_DH/oxidase_C"/>
</dbReference>
<feature type="domain" description="Acyl-CoA dehydrogenase/oxidase C-terminal" evidence="2">
    <location>
        <begin position="2"/>
        <end position="63"/>
    </location>
</feature>
<organism evidence="3 4">
    <name type="scientific">Methylobacterium tarhaniae</name>
    <dbReference type="NCBI Taxonomy" id="1187852"/>
    <lineage>
        <taxon>Bacteria</taxon>
        <taxon>Pseudomonadati</taxon>
        <taxon>Pseudomonadota</taxon>
        <taxon>Alphaproteobacteria</taxon>
        <taxon>Hyphomicrobiales</taxon>
        <taxon>Methylobacteriaceae</taxon>
        <taxon>Methylobacterium</taxon>
    </lineage>
</organism>
<dbReference type="InterPro" id="IPR036250">
    <property type="entry name" value="AcylCo_DH-like_C"/>
</dbReference>
<sequence>MAAWAGASGPGLLPAVAAAKVRAGEAAGQAAAIAHQVHGAIGFTEEHRLHLYTGRLRAWRDAFGREAEWAQVLGRHLIAAGPEGLWPAITAA</sequence>
<evidence type="ECO:0000259" key="2">
    <source>
        <dbReference type="Pfam" id="PF00441"/>
    </source>
</evidence>
<evidence type="ECO:0000313" key="3">
    <source>
        <dbReference type="EMBL" id="KMO27369.1"/>
    </source>
</evidence>
<proteinExistence type="predicted"/>
<evidence type="ECO:0000256" key="1">
    <source>
        <dbReference type="ARBA" id="ARBA00022630"/>
    </source>
</evidence>
<dbReference type="Pfam" id="PF00441">
    <property type="entry name" value="Acyl-CoA_dh_1"/>
    <property type="match status" value="1"/>
</dbReference>
<dbReference type="SUPFAM" id="SSF47203">
    <property type="entry name" value="Acyl-CoA dehydrogenase C-terminal domain-like"/>
    <property type="match status" value="1"/>
</dbReference>
<comment type="caution">
    <text evidence="3">The sequence shown here is derived from an EMBL/GenBank/DDBJ whole genome shotgun (WGS) entry which is preliminary data.</text>
</comment>
<dbReference type="PATRIC" id="fig|1187852.3.peg.5061"/>
<reference evidence="3 4" key="1">
    <citation type="submission" date="2015-03" db="EMBL/GenBank/DDBJ databases">
        <title>Genome sequencing of Methylobacterium tarhaniae DSM 25844.</title>
        <authorList>
            <person name="Chaudhry V."/>
            <person name="Patil P.B."/>
        </authorList>
    </citation>
    <scope>NUCLEOTIDE SEQUENCE [LARGE SCALE GENOMIC DNA]</scope>
    <source>
        <strain evidence="3 4">DSM 25844</strain>
    </source>
</reference>
<dbReference type="Gene3D" id="1.20.140.10">
    <property type="entry name" value="Butyryl-CoA Dehydrogenase, subunit A, domain 3"/>
    <property type="match status" value="1"/>
</dbReference>
<dbReference type="GO" id="GO:0016627">
    <property type="term" value="F:oxidoreductase activity, acting on the CH-CH group of donors"/>
    <property type="evidence" value="ECO:0007669"/>
    <property type="project" value="InterPro"/>
</dbReference>
<evidence type="ECO:0000313" key="4">
    <source>
        <dbReference type="Proteomes" id="UP000036449"/>
    </source>
</evidence>
<protein>
    <recommendedName>
        <fullName evidence="2">Acyl-CoA dehydrogenase/oxidase C-terminal domain-containing protein</fullName>
    </recommendedName>
</protein>
<keyword evidence="4" id="KW-1185">Reference proteome</keyword>
<dbReference type="Proteomes" id="UP000036449">
    <property type="component" value="Unassembled WGS sequence"/>
</dbReference>
<gene>
    <name evidence="3" type="ORF">VQ03_30580</name>
</gene>
<dbReference type="AlphaFoldDB" id="A0A0J6S155"/>